<comment type="caution">
    <text evidence="1">The sequence shown here is derived from an EMBL/GenBank/DDBJ whole genome shotgun (WGS) entry which is preliminary data.</text>
</comment>
<protein>
    <submittedName>
        <fullName evidence="1">Uncharacterized protein</fullName>
    </submittedName>
</protein>
<gene>
    <name evidence="1" type="ORF">HA482_14320</name>
</gene>
<evidence type="ECO:0000313" key="2">
    <source>
        <dbReference type="Proteomes" id="UP000639516"/>
    </source>
</evidence>
<evidence type="ECO:0000313" key="1">
    <source>
        <dbReference type="EMBL" id="MBC9979375.1"/>
    </source>
</evidence>
<dbReference type="Proteomes" id="UP000639516">
    <property type="component" value="Unassembled WGS sequence"/>
</dbReference>
<reference evidence="1 2" key="1">
    <citation type="journal article" date="2020" name="Arch. Microbiol.">
        <title>Bradyrhizobium campsiandrae sp. nov., a nitrogen-fixing bacterial strain isolated from a native leguminous tree from the Amazon adapted to flooded conditions.</title>
        <authorList>
            <person name="Cabral Michel D."/>
            <person name="Martins da Costa E."/>
            <person name="Azarias Guimaraes A."/>
            <person name="Soares de Carvalho T."/>
            <person name="Santos de Castro Caputo P."/>
            <person name="Willems A."/>
            <person name="de Souza Moreira F.M."/>
        </authorList>
    </citation>
    <scope>NUCLEOTIDE SEQUENCE [LARGE SCALE GENOMIC DNA]</scope>
    <source>
        <strain evidence="2">INPA 384B</strain>
    </source>
</reference>
<accession>A0ABR7U5X3</accession>
<name>A0ABR7U5X3_9BRAD</name>
<organism evidence="1 2">
    <name type="scientific">Bradyrhizobium campsiandrae</name>
    <dbReference type="NCBI Taxonomy" id="1729892"/>
    <lineage>
        <taxon>Bacteria</taxon>
        <taxon>Pseudomonadati</taxon>
        <taxon>Pseudomonadota</taxon>
        <taxon>Alphaproteobacteria</taxon>
        <taxon>Hyphomicrobiales</taxon>
        <taxon>Nitrobacteraceae</taxon>
        <taxon>Bradyrhizobium</taxon>
    </lineage>
</organism>
<sequence>MITAERLAATAVQYGGYDVPKPKWPRPGMMLPVIVDLADPSRFRIEWDLVPTLQEAAEQLVEQLRGDAQPGTPRRPFPRVWREVEHAAASPAMVNGLTPQQTEIALAGGAAALGLVPSMAAVVSACEAGPSSAPGGTWDITVQVHDPNGGPDWEAVTRMSFSSSSRRDSRTARGAALPVLVDPDNRKRIVVDVARLA</sequence>
<keyword evidence="2" id="KW-1185">Reference proteome</keyword>
<proteinExistence type="predicted"/>
<dbReference type="EMBL" id="JAATTO010000018">
    <property type="protein sequence ID" value="MBC9979375.1"/>
    <property type="molecule type" value="Genomic_DNA"/>
</dbReference>